<organism evidence="6 7">
    <name type="scientific">Steccherinum ochraceum</name>
    <dbReference type="NCBI Taxonomy" id="92696"/>
    <lineage>
        <taxon>Eukaryota</taxon>
        <taxon>Fungi</taxon>
        <taxon>Dikarya</taxon>
        <taxon>Basidiomycota</taxon>
        <taxon>Agaricomycotina</taxon>
        <taxon>Agaricomycetes</taxon>
        <taxon>Polyporales</taxon>
        <taxon>Steccherinaceae</taxon>
        <taxon>Steccherinum</taxon>
    </lineage>
</organism>
<dbReference type="InterPro" id="IPR007811">
    <property type="entry name" value="RPC4"/>
</dbReference>
<dbReference type="STRING" id="92696.A0A4R0RPH8"/>
<dbReference type="PANTHER" id="PTHR13408">
    <property type="entry name" value="DNA-DIRECTED RNA POLYMERASE III"/>
    <property type="match status" value="1"/>
</dbReference>
<evidence type="ECO:0000313" key="6">
    <source>
        <dbReference type="EMBL" id="TCD69616.1"/>
    </source>
</evidence>
<feature type="compositionally biased region" description="Polar residues" evidence="5">
    <location>
        <begin position="345"/>
        <end position="356"/>
    </location>
</feature>
<dbReference type="GO" id="GO:0005666">
    <property type="term" value="C:RNA polymerase III complex"/>
    <property type="evidence" value="ECO:0007669"/>
    <property type="project" value="InterPro"/>
</dbReference>
<sequence>MADTPGSSNGAGGSGSNASKAIASLAKKQSDTTRLGTQKLKFVPTLPARRKKEDAKAEEAPVVPTTAERGRGRGRGGERGRGRGRGGEGRGGATRAAAEMVASGPFAMGPALAGTSARRTAPRSNFAPIAPGGRDGTARLGANLTKSAAPSLGVKREPGQENVLGDTAEERKKADSDEDEMYSDADEGVEIIDMDHVRTMDWMAPESLKKEKSAGKKKLKLEPPPDDVKGKGVDRPDVMEVDDTPPPKEKVNLANAVDLSDSEEEEVLEDIVDDFAVVEDISEDTDVRQERLYFFQFPEPFPIFVSNSSLAKDEKGKGKADAVGDDTSGTKKVKFAEDTKPPASGASTPQETSGAATPQVKKEPGEDEAKISGVVGQLEIYQSGSVKMRLGNGILLDITAATQPSFLQHAVYMDPENKRMCILGEVNRRYVVSPDLQTLLEGMEIAEQPASNVLEDEGLIRMDTS</sequence>
<feature type="compositionally biased region" description="Basic and acidic residues" evidence="5">
    <location>
        <begin position="312"/>
        <end position="322"/>
    </location>
</feature>
<feature type="region of interest" description="Disordered" evidence="5">
    <location>
        <begin position="312"/>
        <end position="368"/>
    </location>
</feature>
<evidence type="ECO:0000256" key="5">
    <source>
        <dbReference type="SAM" id="MobiDB-lite"/>
    </source>
</evidence>
<feature type="region of interest" description="Disordered" evidence="5">
    <location>
        <begin position="206"/>
        <end position="250"/>
    </location>
</feature>
<dbReference type="Proteomes" id="UP000292702">
    <property type="component" value="Unassembled WGS sequence"/>
</dbReference>
<evidence type="ECO:0000256" key="4">
    <source>
        <dbReference type="ARBA" id="ARBA00023242"/>
    </source>
</evidence>
<proteinExistence type="predicted"/>
<keyword evidence="4" id="KW-0539">Nucleus</keyword>
<feature type="region of interest" description="Disordered" evidence="5">
    <location>
        <begin position="1"/>
        <end position="97"/>
    </location>
</feature>
<evidence type="ECO:0008006" key="8">
    <source>
        <dbReference type="Google" id="ProtNLM"/>
    </source>
</evidence>
<keyword evidence="7" id="KW-1185">Reference proteome</keyword>
<comment type="caution">
    <text evidence="6">The sequence shown here is derived from an EMBL/GenBank/DDBJ whole genome shotgun (WGS) entry which is preliminary data.</text>
</comment>
<comment type="subcellular location">
    <subcellularLocation>
        <location evidence="1">Nucleus</location>
    </subcellularLocation>
</comment>
<evidence type="ECO:0000256" key="2">
    <source>
        <dbReference type="ARBA" id="ARBA00022478"/>
    </source>
</evidence>
<feature type="compositionally biased region" description="Acidic residues" evidence="5">
    <location>
        <begin position="176"/>
        <end position="190"/>
    </location>
</feature>
<evidence type="ECO:0000313" key="7">
    <source>
        <dbReference type="Proteomes" id="UP000292702"/>
    </source>
</evidence>
<accession>A0A4R0RPH8</accession>
<dbReference type="Pfam" id="PF05132">
    <property type="entry name" value="RNA_pol_Rpc4"/>
    <property type="match status" value="1"/>
</dbReference>
<dbReference type="GO" id="GO:0042797">
    <property type="term" value="P:tRNA transcription by RNA polymerase III"/>
    <property type="evidence" value="ECO:0007669"/>
    <property type="project" value="TreeGrafter"/>
</dbReference>
<feature type="compositionally biased region" description="Basic and acidic residues" evidence="5">
    <location>
        <begin position="68"/>
        <end position="88"/>
    </location>
</feature>
<dbReference type="OrthoDB" id="5836119at2759"/>
<dbReference type="PANTHER" id="PTHR13408:SF0">
    <property type="entry name" value="DNA-DIRECTED RNA POLYMERASE III SUBUNIT RPC4"/>
    <property type="match status" value="1"/>
</dbReference>
<dbReference type="EMBL" id="RWJN01000037">
    <property type="protein sequence ID" value="TCD69616.1"/>
    <property type="molecule type" value="Genomic_DNA"/>
</dbReference>
<keyword evidence="2" id="KW-0240">DNA-directed RNA polymerase</keyword>
<feature type="region of interest" description="Disordered" evidence="5">
    <location>
        <begin position="111"/>
        <end position="190"/>
    </location>
</feature>
<reference evidence="6 7" key="1">
    <citation type="submission" date="2018-11" db="EMBL/GenBank/DDBJ databases">
        <title>Genome assembly of Steccherinum ochraceum LE-BIN_3174, the white-rot fungus of the Steccherinaceae family (The Residual Polyporoid clade, Polyporales, Basidiomycota).</title>
        <authorList>
            <person name="Fedorova T.V."/>
            <person name="Glazunova O.A."/>
            <person name="Landesman E.O."/>
            <person name="Moiseenko K.V."/>
            <person name="Psurtseva N.V."/>
            <person name="Savinova O.S."/>
            <person name="Shakhova N.V."/>
            <person name="Tyazhelova T.V."/>
            <person name="Vasina D.V."/>
        </authorList>
    </citation>
    <scope>NUCLEOTIDE SEQUENCE [LARGE SCALE GENOMIC DNA]</scope>
    <source>
        <strain evidence="6 7">LE-BIN_3174</strain>
    </source>
</reference>
<dbReference type="AlphaFoldDB" id="A0A4R0RPH8"/>
<evidence type="ECO:0000256" key="1">
    <source>
        <dbReference type="ARBA" id="ARBA00004123"/>
    </source>
</evidence>
<protein>
    <recommendedName>
        <fullName evidence="8">DNA-directed RNA polymerase III subunit RPC4</fullName>
    </recommendedName>
</protein>
<keyword evidence="3" id="KW-0804">Transcription</keyword>
<gene>
    <name evidence="6" type="ORF">EIP91_006841</name>
</gene>
<dbReference type="GO" id="GO:0003677">
    <property type="term" value="F:DNA binding"/>
    <property type="evidence" value="ECO:0007669"/>
    <property type="project" value="InterPro"/>
</dbReference>
<name>A0A4R0RPH8_9APHY</name>
<feature type="compositionally biased region" description="Basic and acidic residues" evidence="5">
    <location>
        <begin position="207"/>
        <end position="238"/>
    </location>
</feature>
<evidence type="ECO:0000256" key="3">
    <source>
        <dbReference type="ARBA" id="ARBA00023163"/>
    </source>
</evidence>